<reference evidence="1 2" key="1">
    <citation type="journal article" date="2021" name="Hortic Res">
        <title>High-quality reference genome and annotation aids understanding of berry development for evergreen blueberry (Vaccinium darrowii).</title>
        <authorList>
            <person name="Yu J."/>
            <person name="Hulse-Kemp A.M."/>
            <person name="Babiker E."/>
            <person name="Staton M."/>
        </authorList>
    </citation>
    <scope>NUCLEOTIDE SEQUENCE [LARGE SCALE GENOMIC DNA]</scope>
    <source>
        <strain evidence="2">cv. NJ 8807/NJ 8810</strain>
        <tissue evidence="1">Young leaf</tissue>
    </source>
</reference>
<organism evidence="1 2">
    <name type="scientific">Vaccinium darrowii</name>
    <dbReference type="NCBI Taxonomy" id="229202"/>
    <lineage>
        <taxon>Eukaryota</taxon>
        <taxon>Viridiplantae</taxon>
        <taxon>Streptophyta</taxon>
        <taxon>Embryophyta</taxon>
        <taxon>Tracheophyta</taxon>
        <taxon>Spermatophyta</taxon>
        <taxon>Magnoliopsida</taxon>
        <taxon>eudicotyledons</taxon>
        <taxon>Gunneridae</taxon>
        <taxon>Pentapetalae</taxon>
        <taxon>asterids</taxon>
        <taxon>Ericales</taxon>
        <taxon>Ericaceae</taxon>
        <taxon>Vaccinioideae</taxon>
        <taxon>Vaccinieae</taxon>
        <taxon>Vaccinium</taxon>
    </lineage>
</organism>
<gene>
    <name evidence="1" type="ORF">Vadar_018131</name>
</gene>
<evidence type="ECO:0000313" key="1">
    <source>
        <dbReference type="EMBL" id="KAH7840530.1"/>
    </source>
</evidence>
<proteinExistence type="predicted"/>
<evidence type="ECO:0000313" key="2">
    <source>
        <dbReference type="Proteomes" id="UP000828048"/>
    </source>
</evidence>
<protein>
    <submittedName>
        <fullName evidence="1">Uncharacterized protein</fullName>
    </submittedName>
</protein>
<name>A0ACB7XIB5_9ERIC</name>
<dbReference type="EMBL" id="CM037160">
    <property type="protein sequence ID" value="KAH7840530.1"/>
    <property type="molecule type" value="Genomic_DNA"/>
</dbReference>
<keyword evidence="2" id="KW-1185">Reference proteome</keyword>
<sequence>MGIPSILSLFLLLHLLFLHSFGKCPESFDCGTHGQIRFPLSNTTFPQCGLFTVQNCTDPVPKLNLGTPEVLYDLNSTNVQQNSVRVNDRYLGNLIRTKVCDIFSFYLNGTLPVRPPISFTISPGITLFKCITISPELDKQQDRYFHGNDSYRGCSGYTVYYKYPHHYPVRSNGSSLPNCSVIELPVVSERGNRNASDLFSVLASEFSIEFHVSDACRECRRKGGQCAYDGQDFLCKKEKEAIDAPSQPPTVVHRQENPSNSRFGFVLV</sequence>
<comment type="caution">
    <text evidence="1">The sequence shown here is derived from an EMBL/GenBank/DDBJ whole genome shotgun (WGS) entry which is preliminary data.</text>
</comment>
<accession>A0ACB7XIB5</accession>
<dbReference type="Proteomes" id="UP000828048">
    <property type="component" value="Chromosome 10"/>
</dbReference>